<proteinExistence type="predicted"/>
<dbReference type="Gene3D" id="3.30.540.10">
    <property type="entry name" value="Fructose-1,6-Bisphosphatase, subunit A, domain 1"/>
    <property type="match status" value="1"/>
</dbReference>
<dbReference type="SUPFAM" id="SSF56655">
    <property type="entry name" value="Carbohydrate phosphatase"/>
    <property type="match status" value="1"/>
</dbReference>
<evidence type="ECO:0000313" key="1">
    <source>
        <dbReference type="EMBL" id="KAA6401226.1"/>
    </source>
</evidence>
<reference evidence="1 2" key="1">
    <citation type="submission" date="2019-03" db="EMBL/GenBank/DDBJ databases">
        <title>Single cell metagenomics reveals metabolic interactions within the superorganism composed of flagellate Streblomastix strix and complex community of Bacteroidetes bacteria on its surface.</title>
        <authorList>
            <person name="Treitli S.C."/>
            <person name="Kolisko M."/>
            <person name="Husnik F."/>
            <person name="Keeling P."/>
            <person name="Hampl V."/>
        </authorList>
    </citation>
    <scope>NUCLEOTIDE SEQUENCE [LARGE SCALE GENOMIC DNA]</scope>
    <source>
        <strain evidence="1">ST1C</strain>
    </source>
</reference>
<protein>
    <submittedName>
        <fullName evidence="1">Uncharacterized protein</fullName>
    </submittedName>
</protein>
<dbReference type="Proteomes" id="UP000324800">
    <property type="component" value="Unassembled WGS sequence"/>
</dbReference>
<gene>
    <name evidence="1" type="ORF">EZS28_003253</name>
</gene>
<evidence type="ECO:0000313" key="2">
    <source>
        <dbReference type="Proteomes" id="UP000324800"/>
    </source>
</evidence>
<accession>A0A5J4X395</accession>
<dbReference type="OrthoDB" id="411145at2759"/>
<comment type="caution">
    <text evidence="1">The sequence shown here is derived from an EMBL/GenBank/DDBJ whole genome shotgun (WGS) entry which is preliminary data.</text>
</comment>
<name>A0A5J4X395_9EUKA</name>
<organism evidence="1 2">
    <name type="scientific">Streblomastix strix</name>
    <dbReference type="NCBI Taxonomy" id="222440"/>
    <lineage>
        <taxon>Eukaryota</taxon>
        <taxon>Metamonada</taxon>
        <taxon>Preaxostyla</taxon>
        <taxon>Oxymonadida</taxon>
        <taxon>Streblomastigidae</taxon>
        <taxon>Streblomastix</taxon>
    </lineage>
</organism>
<sequence length="68" mass="7575">MIGLIHSVWPNLNIVCEESSNLRATFTLDATAEFAKGFLDPVMILIGIAVNERLYAGIASYVFKHDNY</sequence>
<dbReference type="AlphaFoldDB" id="A0A5J4X395"/>
<dbReference type="EMBL" id="SNRW01000424">
    <property type="protein sequence ID" value="KAA6401226.1"/>
    <property type="molecule type" value="Genomic_DNA"/>
</dbReference>